<dbReference type="InParanoid" id="G4TCR7"/>
<name>G4TCR7_SERID</name>
<protein>
    <recommendedName>
        <fullName evidence="2">RRM domain-containing protein</fullName>
    </recommendedName>
</protein>
<dbReference type="GO" id="GO:0003723">
    <property type="term" value="F:RNA binding"/>
    <property type="evidence" value="ECO:0007669"/>
    <property type="project" value="UniProtKB-UniRule"/>
</dbReference>
<dbReference type="HOGENOM" id="CLU_479887_0_0_1"/>
<evidence type="ECO:0000313" key="4">
    <source>
        <dbReference type="Proteomes" id="UP000007148"/>
    </source>
</evidence>
<dbReference type="InterPro" id="IPR035979">
    <property type="entry name" value="RBD_domain_sf"/>
</dbReference>
<feature type="domain" description="RRM" evidence="2">
    <location>
        <begin position="31"/>
        <end position="103"/>
    </location>
</feature>
<gene>
    <name evidence="3" type="ORF">PIIN_03019</name>
</gene>
<evidence type="ECO:0000256" key="1">
    <source>
        <dbReference type="PROSITE-ProRule" id="PRU00176"/>
    </source>
</evidence>
<sequence>MSSDVLTFGDWDVTFTDGAAVSSISSHILHTDLLLKNLSSQVTNQMLQAEIAQFGSEASVMRDSRRKRARIRFLDAEPAKQALAVLDSKRLGPSRIEVTLDRTKDLQWIEDGILLSYDTCETTASVSFLTAEEATEALGLNRSMFQGRRLRVTQESETRLLVEELPAIFDEDDLLTFFGAQTIEITRDFGEDSDIHALLQALIREQPGCASLHVVPLPAELGRGAGWIRMYNEERVKEVATEVRGLRPIFLGGNVVQAHRAQCFVWKVSPEHIHAVYSLLDELEIEGAYLKYDAKATEEQEVRLVASDLRKLRAAHCKIDVIINGMIWTNGGPIWDRHWVSEEGRAFIQEVNQVSTAYVRANMFERIVRIAGREEAKDCAIAMLQSYLDKLDKERHLIKLPKELMQEFITHGLPRLGNSLYHFDSTIGKRQDVEFKGSDDARQQLYLVLDQCATEVSLRSRGGDRPTCGICTTMVTDPLELECGHYNASSKIATTHQVCVFYAELRRRHNTDVCWRSPFGLICAGALNISLAQPLTALNCGTSTPTKIPHAGSPNVPRALSVYAWRAR</sequence>
<organism evidence="3 4">
    <name type="scientific">Serendipita indica (strain DSM 11827)</name>
    <name type="common">Root endophyte fungus</name>
    <name type="synonym">Piriformospora indica</name>
    <dbReference type="NCBI Taxonomy" id="1109443"/>
    <lineage>
        <taxon>Eukaryota</taxon>
        <taxon>Fungi</taxon>
        <taxon>Dikarya</taxon>
        <taxon>Basidiomycota</taxon>
        <taxon>Agaricomycotina</taxon>
        <taxon>Agaricomycetes</taxon>
        <taxon>Sebacinales</taxon>
        <taxon>Serendipitaceae</taxon>
        <taxon>Serendipita</taxon>
    </lineage>
</organism>
<dbReference type="OrthoDB" id="1431934at2759"/>
<dbReference type="PROSITE" id="PS50102">
    <property type="entry name" value="RRM"/>
    <property type="match status" value="1"/>
</dbReference>
<dbReference type="Gene3D" id="3.30.70.330">
    <property type="match status" value="1"/>
</dbReference>
<comment type="caution">
    <text evidence="3">The sequence shown here is derived from an EMBL/GenBank/DDBJ whole genome shotgun (WGS) entry which is preliminary data.</text>
</comment>
<accession>G4TCR7</accession>
<reference evidence="3 4" key="1">
    <citation type="journal article" date="2011" name="PLoS Pathog.">
        <title>Endophytic Life Strategies Decoded by Genome and Transcriptome Analyses of the Mutualistic Root Symbiont Piriformospora indica.</title>
        <authorList>
            <person name="Zuccaro A."/>
            <person name="Lahrmann U."/>
            <person name="Guldener U."/>
            <person name="Langen G."/>
            <person name="Pfiffi S."/>
            <person name="Biedenkopf D."/>
            <person name="Wong P."/>
            <person name="Samans B."/>
            <person name="Grimm C."/>
            <person name="Basiewicz M."/>
            <person name="Murat C."/>
            <person name="Martin F."/>
            <person name="Kogel K.H."/>
        </authorList>
    </citation>
    <scope>NUCLEOTIDE SEQUENCE [LARGE SCALE GENOMIC DNA]</scope>
    <source>
        <strain evidence="3 4">DSM 11827</strain>
    </source>
</reference>
<evidence type="ECO:0000259" key="2">
    <source>
        <dbReference type="PROSITE" id="PS50102"/>
    </source>
</evidence>
<keyword evidence="4" id="KW-1185">Reference proteome</keyword>
<dbReference type="EMBL" id="CAFZ01000047">
    <property type="protein sequence ID" value="CCA69119.1"/>
    <property type="molecule type" value="Genomic_DNA"/>
</dbReference>
<keyword evidence="1" id="KW-0694">RNA-binding</keyword>
<dbReference type="Pfam" id="PF00076">
    <property type="entry name" value="RRM_1"/>
    <property type="match status" value="1"/>
</dbReference>
<dbReference type="AlphaFoldDB" id="G4TCR7"/>
<dbReference type="InterPro" id="IPR000504">
    <property type="entry name" value="RRM_dom"/>
</dbReference>
<dbReference type="InterPro" id="IPR012677">
    <property type="entry name" value="Nucleotide-bd_a/b_plait_sf"/>
</dbReference>
<dbReference type="CDD" id="cd00590">
    <property type="entry name" value="RRM_SF"/>
    <property type="match status" value="1"/>
</dbReference>
<dbReference type="SUPFAM" id="SSF54928">
    <property type="entry name" value="RNA-binding domain, RBD"/>
    <property type="match status" value="2"/>
</dbReference>
<proteinExistence type="predicted"/>
<evidence type="ECO:0000313" key="3">
    <source>
        <dbReference type="EMBL" id="CCA69119.1"/>
    </source>
</evidence>
<dbReference type="SMART" id="SM00360">
    <property type="entry name" value="RRM"/>
    <property type="match status" value="1"/>
</dbReference>
<dbReference type="Proteomes" id="UP000007148">
    <property type="component" value="Unassembled WGS sequence"/>
</dbReference>